<evidence type="ECO:0000313" key="1">
    <source>
        <dbReference type="EMBL" id="MBX73817.1"/>
    </source>
</evidence>
<proteinExistence type="predicted"/>
<accession>A0A2P2R3S1</accession>
<dbReference type="AlphaFoldDB" id="A0A2P2R3S1"/>
<sequence length="39" mass="4615">MQIQNLTRHCFCVARQPQKTPRSKDSMFNVIKYSTLSKE</sequence>
<dbReference type="EMBL" id="GGEC01093333">
    <property type="protein sequence ID" value="MBX73817.1"/>
    <property type="molecule type" value="Transcribed_RNA"/>
</dbReference>
<protein>
    <submittedName>
        <fullName evidence="1">Uncharacterized protein</fullName>
    </submittedName>
</protein>
<reference evidence="1" key="1">
    <citation type="submission" date="2018-02" db="EMBL/GenBank/DDBJ databases">
        <title>Rhizophora mucronata_Transcriptome.</title>
        <authorList>
            <person name="Meera S.P."/>
            <person name="Sreeshan A."/>
            <person name="Augustine A."/>
        </authorList>
    </citation>
    <scope>NUCLEOTIDE SEQUENCE</scope>
    <source>
        <tissue evidence="1">Leaf</tissue>
    </source>
</reference>
<organism evidence="1">
    <name type="scientific">Rhizophora mucronata</name>
    <name type="common">Asiatic mangrove</name>
    <dbReference type="NCBI Taxonomy" id="61149"/>
    <lineage>
        <taxon>Eukaryota</taxon>
        <taxon>Viridiplantae</taxon>
        <taxon>Streptophyta</taxon>
        <taxon>Embryophyta</taxon>
        <taxon>Tracheophyta</taxon>
        <taxon>Spermatophyta</taxon>
        <taxon>Magnoliopsida</taxon>
        <taxon>eudicotyledons</taxon>
        <taxon>Gunneridae</taxon>
        <taxon>Pentapetalae</taxon>
        <taxon>rosids</taxon>
        <taxon>fabids</taxon>
        <taxon>Malpighiales</taxon>
        <taxon>Rhizophoraceae</taxon>
        <taxon>Rhizophora</taxon>
    </lineage>
</organism>
<name>A0A2P2R3S1_RHIMU</name>